<dbReference type="GO" id="GO:0005737">
    <property type="term" value="C:cytoplasm"/>
    <property type="evidence" value="ECO:0007669"/>
    <property type="project" value="TreeGrafter"/>
</dbReference>
<name>A0A399CXJ2_9BACT</name>
<dbReference type="InterPro" id="IPR029052">
    <property type="entry name" value="Metallo-depent_PP-like"/>
</dbReference>
<accession>A0A399CXJ2</accession>
<dbReference type="AlphaFoldDB" id="A0A399CXJ2"/>
<dbReference type="Gene3D" id="3.60.21.10">
    <property type="match status" value="1"/>
</dbReference>
<gene>
    <name evidence="2" type="ORF">D1164_21630</name>
</gene>
<dbReference type="Proteomes" id="UP000266441">
    <property type="component" value="Unassembled WGS sequence"/>
</dbReference>
<dbReference type="PANTHER" id="PTHR32440:SF11">
    <property type="entry name" value="METALLOPHOSPHOESTERASE DOMAIN-CONTAINING PROTEIN"/>
    <property type="match status" value="1"/>
</dbReference>
<dbReference type="InterPro" id="IPR004843">
    <property type="entry name" value="Calcineurin-like_PHP"/>
</dbReference>
<dbReference type="CDD" id="cd07383">
    <property type="entry name" value="MPP_Dcr2"/>
    <property type="match status" value="1"/>
</dbReference>
<evidence type="ECO:0000313" key="3">
    <source>
        <dbReference type="Proteomes" id="UP000266441"/>
    </source>
</evidence>
<feature type="domain" description="Calcineurin-like phosphoesterase" evidence="1">
    <location>
        <begin position="38"/>
        <end position="227"/>
    </location>
</feature>
<comment type="caution">
    <text evidence="2">The sequence shown here is derived from an EMBL/GenBank/DDBJ whole genome shotgun (WGS) entry which is preliminary data.</text>
</comment>
<proteinExistence type="predicted"/>
<dbReference type="Pfam" id="PF00149">
    <property type="entry name" value="Metallophos"/>
    <property type="match status" value="1"/>
</dbReference>
<dbReference type="EMBL" id="QWET01000026">
    <property type="protein sequence ID" value="RIH63111.1"/>
    <property type="molecule type" value="Genomic_DNA"/>
</dbReference>
<keyword evidence="3" id="KW-1185">Reference proteome</keyword>
<reference evidence="2 3" key="1">
    <citation type="journal article" date="2015" name="Int. J. Syst. Evol. Microbiol.">
        <title>Mariniphaga sediminis sp. nov., isolated from coastal sediment.</title>
        <authorList>
            <person name="Wang F.Q."/>
            <person name="Shen Q.Y."/>
            <person name="Chen G.J."/>
            <person name="Du Z.J."/>
        </authorList>
    </citation>
    <scope>NUCLEOTIDE SEQUENCE [LARGE SCALE GENOMIC DNA]</scope>
    <source>
        <strain evidence="2 3">SY21</strain>
    </source>
</reference>
<dbReference type="OrthoDB" id="9816081at2"/>
<dbReference type="SUPFAM" id="SSF56300">
    <property type="entry name" value="Metallo-dependent phosphatases"/>
    <property type="match status" value="1"/>
</dbReference>
<sequence>MLKISHSLPLMVLFLVGTFLVKAQNAETLRFNSSGEYKILQLTDIHINLDEGIRVEGIETAGKVIDIEKPDLVVLTGDIATDGNPASTYDAFEKLFEEKKLPWVVTFGNHDSSADMKRKEVAAYLARLKNCLNVKEDDTDGENNFAMPVYGKDNEQKALLYFMDSQEYSTLKPLVGGWGWFTHNQVEWYRQKAAELKKEHNGKVLPALAFFHIPLPEYYAAWSNKKIKAIGTRKEKECAPEINTGMFAAMLECGDVMGTFVGHDHYNDYIGVHYGIALAYGRTTKYGKGRKHPLPGGRVIVLKEGQRGFTTWIREVTGKKLQESQYPESFLPKNE</sequence>
<evidence type="ECO:0000313" key="2">
    <source>
        <dbReference type="EMBL" id="RIH63111.1"/>
    </source>
</evidence>
<organism evidence="2 3">
    <name type="scientific">Mariniphaga sediminis</name>
    <dbReference type="NCBI Taxonomy" id="1628158"/>
    <lineage>
        <taxon>Bacteria</taxon>
        <taxon>Pseudomonadati</taxon>
        <taxon>Bacteroidota</taxon>
        <taxon>Bacteroidia</taxon>
        <taxon>Marinilabiliales</taxon>
        <taxon>Prolixibacteraceae</taxon>
        <taxon>Mariniphaga</taxon>
    </lineage>
</organism>
<dbReference type="RefSeq" id="WP_119351995.1">
    <property type="nucleotide sequence ID" value="NZ_QWET01000026.1"/>
</dbReference>
<dbReference type="GO" id="GO:0016788">
    <property type="term" value="F:hydrolase activity, acting on ester bonds"/>
    <property type="evidence" value="ECO:0007669"/>
    <property type="project" value="TreeGrafter"/>
</dbReference>
<evidence type="ECO:0000259" key="1">
    <source>
        <dbReference type="Pfam" id="PF00149"/>
    </source>
</evidence>
<dbReference type="PANTHER" id="PTHR32440">
    <property type="entry name" value="PHOSPHATASE DCR2-RELATED-RELATED"/>
    <property type="match status" value="1"/>
</dbReference>
<protein>
    <recommendedName>
        <fullName evidence="1">Calcineurin-like phosphoesterase domain-containing protein</fullName>
    </recommendedName>
</protein>